<sequence>MNAITINKPSSVPAKANKDVKRYDPITLSLVPIPNPIPPDHLLVRIHAASLNHRDHPNTDFHVKGQYPGITYPSVLGSDASGTIHTSTSSLHPPSTRVLINPTRGWIDSKECPEDMTSFGMLGLSPLPGTFAEYILVHKDEVTAMPEHLSMEEGAALPLAGVTAFRAVVTLGEVKAGKKVLVSGVGGGVALFAVQFAVAAGAEVWVTSGSVEKIERAVNTLGVKGGVNYKSPTWANELESTSKGGFDLVIDGAAGENMKSYIRLLKPGGIICVYGAVSGSVGSITFPYLWFKHATIKGVCMGSRQEFVEMVNFVRQKKIRPVVHTVVENGLDGAERAFDVMRSGTQFGKIVIANIGRDSEKL</sequence>
<dbReference type="PANTHER" id="PTHR45033:SF3">
    <property type="entry name" value="DEHYDROGENASE, PUTATIVE (AFU_ORTHOLOGUE AFUA_2G13270)-RELATED"/>
    <property type="match status" value="1"/>
</dbReference>
<dbReference type="Pfam" id="PF00107">
    <property type="entry name" value="ADH_zinc_N"/>
    <property type="match status" value="1"/>
</dbReference>
<dbReference type="InterPro" id="IPR036291">
    <property type="entry name" value="NAD(P)-bd_dom_sf"/>
</dbReference>
<dbReference type="OrthoDB" id="449487at2759"/>
<dbReference type="AlphaFoldDB" id="A0A1Y2BPJ3"/>
<dbReference type="InterPro" id="IPR020843">
    <property type="entry name" value="ER"/>
</dbReference>
<reference evidence="2 3" key="1">
    <citation type="submission" date="2016-07" db="EMBL/GenBank/DDBJ databases">
        <title>Pervasive Adenine N6-methylation of Active Genes in Fungi.</title>
        <authorList>
            <consortium name="DOE Joint Genome Institute"/>
            <person name="Mondo S.J."/>
            <person name="Dannebaum R.O."/>
            <person name="Kuo R.C."/>
            <person name="Labutti K."/>
            <person name="Haridas S."/>
            <person name="Kuo A."/>
            <person name="Salamov A."/>
            <person name="Ahrendt S.R."/>
            <person name="Lipzen A."/>
            <person name="Sullivan W."/>
            <person name="Andreopoulos W.B."/>
            <person name="Clum A."/>
            <person name="Lindquist E."/>
            <person name="Daum C."/>
            <person name="Ramamoorthy G.K."/>
            <person name="Gryganskyi A."/>
            <person name="Culley D."/>
            <person name="Magnuson J.K."/>
            <person name="James T.Y."/>
            <person name="O'Malley M.A."/>
            <person name="Stajich J.E."/>
            <person name="Spatafora J.W."/>
            <person name="Visel A."/>
            <person name="Grigoriev I.V."/>
        </authorList>
    </citation>
    <scope>NUCLEOTIDE SEQUENCE [LARGE SCALE GENOMIC DNA]</scope>
    <source>
        <strain evidence="2 3">JEL800</strain>
    </source>
</reference>
<dbReference type="Pfam" id="PF08240">
    <property type="entry name" value="ADH_N"/>
    <property type="match status" value="1"/>
</dbReference>
<feature type="domain" description="Enoyl reductase (ER)" evidence="1">
    <location>
        <begin position="21"/>
        <end position="352"/>
    </location>
</feature>
<dbReference type="SUPFAM" id="SSF50129">
    <property type="entry name" value="GroES-like"/>
    <property type="match status" value="1"/>
</dbReference>
<dbReference type="InterPro" id="IPR052711">
    <property type="entry name" value="Zinc_ADH-like"/>
</dbReference>
<dbReference type="Proteomes" id="UP000193642">
    <property type="component" value="Unassembled WGS sequence"/>
</dbReference>
<accession>A0A1Y2BPJ3</accession>
<protein>
    <submittedName>
        <fullName evidence="2">NAD(P)-binding protein</fullName>
    </submittedName>
</protein>
<dbReference type="STRING" id="329046.A0A1Y2BPJ3"/>
<dbReference type="SMART" id="SM00829">
    <property type="entry name" value="PKS_ER"/>
    <property type="match status" value="1"/>
</dbReference>
<dbReference type="Gene3D" id="3.90.180.10">
    <property type="entry name" value="Medium-chain alcohol dehydrogenases, catalytic domain"/>
    <property type="match status" value="1"/>
</dbReference>
<keyword evidence="3" id="KW-1185">Reference proteome</keyword>
<evidence type="ECO:0000259" key="1">
    <source>
        <dbReference type="SMART" id="SM00829"/>
    </source>
</evidence>
<gene>
    <name evidence="2" type="ORF">BCR33DRAFT_663936</name>
</gene>
<dbReference type="Gene3D" id="3.40.50.720">
    <property type="entry name" value="NAD(P)-binding Rossmann-like Domain"/>
    <property type="match status" value="1"/>
</dbReference>
<evidence type="ECO:0000313" key="2">
    <source>
        <dbReference type="EMBL" id="ORY36674.1"/>
    </source>
</evidence>
<dbReference type="PANTHER" id="PTHR45033">
    <property type="match status" value="1"/>
</dbReference>
<dbReference type="EMBL" id="MCGO01000054">
    <property type="protein sequence ID" value="ORY36674.1"/>
    <property type="molecule type" value="Genomic_DNA"/>
</dbReference>
<comment type="caution">
    <text evidence="2">The sequence shown here is derived from an EMBL/GenBank/DDBJ whole genome shotgun (WGS) entry which is preliminary data.</text>
</comment>
<name>A0A1Y2BPJ3_9FUNG</name>
<organism evidence="2 3">
    <name type="scientific">Rhizoclosmatium globosum</name>
    <dbReference type="NCBI Taxonomy" id="329046"/>
    <lineage>
        <taxon>Eukaryota</taxon>
        <taxon>Fungi</taxon>
        <taxon>Fungi incertae sedis</taxon>
        <taxon>Chytridiomycota</taxon>
        <taxon>Chytridiomycota incertae sedis</taxon>
        <taxon>Chytridiomycetes</taxon>
        <taxon>Chytridiales</taxon>
        <taxon>Chytriomycetaceae</taxon>
        <taxon>Rhizoclosmatium</taxon>
    </lineage>
</organism>
<proteinExistence type="predicted"/>
<dbReference type="InterPro" id="IPR013154">
    <property type="entry name" value="ADH-like_N"/>
</dbReference>
<evidence type="ECO:0000313" key="3">
    <source>
        <dbReference type="Proteomes" id="UP000193642"/>
    </source>
</evidence>
<dbReference type="InterPro" id="IPR011032">
    <property type="entry name" value="GroES-like_sf"/>
</dbReference>
<dbReference type="GO" id="GO:0016491">
    <property type="term" value="F:oxidoreductase activity"/>
    <property type="evidence" value="ECO:0007669"/>
    <property type="project" value="InterPro"/>
</dbReference>
<dbReference type="InterPro" id="IPR013149">
    <property type="entry name" value="ADH-like_C"/>
</dbReference>
<dbReference type="SUPFAM" id="SSF51735">
    <property type="entry name" value="NAD(P)-binding Rossmann-fold domains"/>
    <property type="match status" value="1"/>
</dbReference>